<organism evidence="1 2">
    <name type="scientific">Aromia moschata</name>
    <dbReference type="NCBI Taxonomy" id="1265417"/>
    <lineage>
        <taxon>Eukaryota</taxon>
        <taxon>Metazoa</taxon>
        <taxon>Ecdysozoa</taxon>
        <taxon>Arthropoda</taxon>
        <taxon>Hexapoda</taxon>
        <taxon>Insecta</taxon>
        <taxon>Pterygota</taxon>
        <taxon>Neoptera</taxon>
        <taxon>Endopterygota</taxon>
        <taxon>Coleoptera</taxon>
        <taxon>Polyphaga</taxon>
        <taxon>Cucujiformia</taxon>
        <taxon>Chrysomeloidea</taxon>
        <taxon>Cerambycidae</taxon>
        <taxon>Cerambycinae</taxon>
        <taxon>Callichromatini</taxon>
        <taxon>Aromia</taxon>
    </lineage>
</organism>
<dbReference type="Proteomes" id="UP001162162">
    <property type="component" value="Unassembled WGS sequence"/>
</dbReference>
<proteinExistence type="predicted"/>
<evidence type="ECO:0000313" key="2">
    <source>
        <dbReference type="Proteomes" id="UP001162162"/>
    </source>
</evidence>
<dbReference type="EMBL" id="JAPWTK010000463">
    <property type="protein sequence ID" value="KAJ8939855.1"/>
    <property type="molecule type" value="Genomic_DNA"/>
</dbReference>
<name>A0AAV8XN61_9CUCU</name>
<comment type="caution">
    <text evidence="1">The sequence shown here is derived from an EMBL/GenBank/DDBJ whole genome shotgun (WGS) entry which is preliminary data.</text>
</comment>
<evidence type="ECO:0000313" key="1">
    <source>
        <dbReference type="EMBL" id="KAJ8939855.1"/>
    </source>
</evidence>
<keyword evidence="2" id="KW-1185">Reference proteome</keyword>
<accession>A0AAV8XN61</accession>
<gene>
    <name evidence="1" type="ORF">NQ318_006903</name>
</gene>
<dbReference type="AlphaFoldDB" id="A0AAV8XN61"/>
<reference evidence="1" key="1">
    <citation type="journal article" date="2023" name="Insect Mol. Biol.">
        <title>Genome sequencing provides insights into the evolution of gene families encoding plant cell wall-degrading enzymes in longhorned beetles.</title>
        <authorList>
            <person name="Shin N.R."/>
            <person name="Okamura Y."/>
            <person name="Kirsch R."/>
            <person name="Pauchet Y."/>
        </authorList>
    </citation>
    <scope>NUCLEOTIDE SEQUENCE</scope>
    <source>
        <strain evidence="1">AMC_N1</strain>
    </source>
</reference>
<protein>
    <submittedName>
        <fullName evidence="1">Uncharacterized protein</fullName>
    </submittedName>
</protein>
<sequence>MLRNAIIEPLISEMLDDNPDKFSNLEITFQQHGAPAHYYGAIFFCGGILNLRFALQNLAVLTFYNNELWNNLGQFQLAHLNTYDKSLAIVCELCELKPMLIVPPQNIHSNSPVSLRILGTVSSGASVTHLGSIVVAPKFEFQTDASARHSHTT</sequence>